<proteinExistence type="predicted"/>
<reference evidence="2" key="1">
    <citation type="submission" date="2019-08" db="EMBL/GenBank/DDBJ databases">
        <authorList>
            <person name="Kucharzyk K."/>
            <person name="Murdoch R.W."/>
            <person name="Higgins S."/>
            <person name="Loffler F."/>
        </authorList>
    </citation>
    <scope>NUCLEOTIDE SEQUENCE</scope>
</reference>
<dbReference type="InterPro" id="IPR003497">
    <property type="entry name" value="BRO_N_domain"/>
</dbReference>
<dbReference type="EMBL" id="VSSQ01015103">
    <property type="protein sequence ID" value="MPM55080.1"/>
    <property type="molecule type" value="Genomic_DNA"/>
</dbReference>
<dbReference type="Pfam" id="PF02498">
    <property type="entry name" value="Bro-N"/>
    <property type="match status" value="1"/>
</dbReference>
<comment type="caution">
    <text evidence="2">The sequence shown here is derived from an EMBL/GenBank/DDBJ whole genome shotgun (WGS) entry which is preliminary data.</text>
</comment>
<sequence length="258" mass="29388">MENNLAIIMEKAVIGKNFKIYGTYDNPLFLAKDIATWIGYSISNVSKLVNVVDEEEKVRNIITTLGGDQETWFLTEDGLYEVLMQSRKPIAKVFKKEVKAILKDIRKNGMYVNSKLLDDMLENTEFSITMLPKLKTEKENQKTLTKAIEEQKPKVVFADAVTISSSTILVGELAKLIKQNGVDIGQNRLFQWLRENGYLIKKKGLDYNMPTQKSMELELFKVKETIITKSNGENTINKTTKVTGKGQIYFINKFINNG</sequence>
<dbReference type="SMART" id="SM01040">
    <property type="entry name" value="Bro-N"/>
    <property type="match status" value="1"/>
</dbReference>
<feature type="domain" description="Bro-N" evidence="1">
    <location>
        <begin position="11"/>
        <end position="109"/>
    </location>
</feature>
<protein>
    <recommendedName>
        <fullName evidence="1">Bro-N domain-containing protein</fullName>
    </recommendedName>
</protein>
<dbReference type="PROSITE" id="PS51750">
    <property type="entry name" value="BRO_N"/>
    <property type="match status" value="1"/>
</dbReference>
<dbReference type="InterPro" id="IPR005039">
    <property type="entry name" value="Ant_C"/>
</dbReference>
<organism evidence="2">
    <name type="scientific">bioreactor metagenome</name>
    <dbReference type="NCBI Taxonomy" id="1076179"/>
    <lineage>
        <taxon>unclassified sequences</taxon>
        <taxon>metagenomes</taxon>
        <taxon>ecological metagenomes</taxon>
    </lineage>
</organism>
<evidence type="ECO:0000313" key="2">
    <source>
        <dbReference type="EMBL" id="MPM55080.1"/>
    </source>
</evidence>
<dbReference type="Pfam" id="PF03374">
    <property type="entry name" value="ANT"/>
    <property type="match status" value="1"/>
</dbReference>
<name>A0A645APR2_9ZZZZ</name>
<dbReference type="GO" id="GO:0003677">
    <property type="term" value="F:DNA binding"/>
    <property type="evidence" value="ECO:0007669"/>
    <property type="project" value="InterPro"/>
</dbReference>
<dbReference type="AlphaFoldDB" id="A0A645APR2"/>
<dbReference type="PANTHER" id="PTHR36180:SF2">
    <property type="entry name" value="BRO FAMILY PROTEIN"/>
    <property type="match status" value="1"/>
</dbReference>
<gene>
    <name evidence="2" type="ORF">SDC9_101865</name>
</gene>
<accession>A0A645APR2</accession>
<dbReference type="PANTHER" id="PTHR36180">
    <property type="entry name" value="DNA-BINDING PROTEIN-RELATED-RELATED"/>
    <property type="match status" value="1"/>
</dbReference>
<evidence type="ECO:0000259" key="1">
    <source>
        <dbReference type="PROSITE" id="PS51750"/>
    </source>
</evidence>